<dbReference type="EMBL" id="BMQS01000002">
    <property type="protein sequence ID" value="GGT88660.1"/>
    <property type="molecule type" value="Genomic_DNA"/>
</dbReference>
<dbReference type="Proteomes" id="UP000616143">
    <property type="component" value="Unassembled WGS sequence"/>
</dbReference>
<reference evidence="3" key="1">
    <citation type="journal article" date="2014" name="Int. J. Syst. Evol. Microbiol.">
        <title>Complete genome sequence of Corynebacterium casei LMG S-19264T (=DSM 44701T), isolated from a smear-ripened cheese.</title>
        <authorList>
            <consortium name="US DOE Joint Genome Institute (JGI-PGF)"/>
            <person name="Walter F."/>
            <person name="Albersmeier A."/>
            <person name="Kalinowski J."/>
            <person name="Ruckert C."/>
        </authorList>
    </citation>
    <scope>NUCLEOTIDE SEQUENCE</scope>
    <source>
        <strain evidence="3">JCM 31740</strain>
    </source>
</reference>
<proteinExistence type="predicted"/>
<dbReference type="EMBL" id="AP018553">
    <property type="protein sequence ID" value="BBD72830.1"/>
    <property type="molecule type" value="Genomic_DNA"/>
</dbReference>
<organism evidence="2 4">
    <name type="scientific">Sulfodiicoccus acidiphilus</name>
    <dbReference type="NCBI Taxonomy" id="1670455"/>
    <lineage>
        <taxon>Archaea</taxon>
        <taxon>Thermoproteota</taxon>
        <taxon>Thermoprotei</taxon>
        <taxon>Sulfolobales</taxon>
        <taxon>Sulfolobaceae</taxon>
        <taxon>Sulfodiicoccus</taxon>
    </lineage>
</organism>
<reference evidence="2" key="3">
    <citation type="journal article" date="2019" name="BMC Res. Notes">
        <title>Complete genome sequence of the Sulfodiicoccus acidiphilus strain HS-1T, the first crenarchaeon that lacks polB3, isolated from an acidic hot spring in Ohwaku-dani, Hakone, Japan.</title>
        <authorList>
            <person name="Sakai H.D."/>
            <person name="Kurosawa N."/>
        </authorList>
    </citation>
    <scope>NUCLEOTIDE SEQUENCE</scope>
    <source>
        <strain evidence="2">HS-1</strain>
    </source>
</reference>
<name>A0A348B3S8_9CREN</name>
<dbReference type="Proteomes" id="UP000276741">
    <property type="component" value="Chromosome"/>
</dbReference>
<dbReference type="AlphaFoldDB" id="A0A348B3S8"/>
<evidence type="ECO:0000313" key="2">
    <source>
        <dbReference type="EMBL" id="BBD72830.1"/>
    </source>
</evidence>
<dbReference type="KEGG" id="sacd:HS1genome_1219"/>
<reference evidence="3" key="4">
    <citation type="submission" date="2020-09" db="EMBL/GenBank/DDBJ databases">
        <authorList>
            <person name="Sun Q."/>
            <person name="Ohkuma M."/>
        </authorList>
    </citation>
    <scope>NUCLEOTIDE SEQUENCE</scope>
    <source>
        <strain evidence="3">JCM 31740</strain>
    </source>
</reference>
<evidence type="ECO:0000313" key="3">
    <source>
        <dbReference type="EMBL" id="GGT88660.1"/>
    </source>
</evidence>
<dbReference type="RefSeq" id="WP_158613731.1">
    <property type="nucleotide sequence ID" value="NZ_AP018553.1"/>
</dbReference>
<gene>
    <name evidence="3" type="ORF">GCM10007116_03320</name>
    <name evidence="2" type="ORF">HS1genome_1219</name>
</gene>
<reference evidence="4" key="2">
    <citation type="submission" date="2018-04" db="EMBL/GenBank/DDBJ databases">
        <title>Complete genome sequence of Sulfodiicoccus acidiphilus strain HS-1.</title>
        <authorList>
            <person name="Sakai H.D."/>
            <person name="Kurosawa N."/>
        </authorList>
    </citation>
    <scope>NUCLEOTIDE SEQUENCE [LARGE SCALE GENOMIC DNA]</scope>
    <source>
        <strain evidence="4">HS-1</strain>
    </source>
</reference>
<keyword evidence="4" id="KW-1185">Reference proteome</keyword>
<evidence type="ECO:0000313" key="4">
    <source>
        <dbReference type="Proteomes" id="UP000276741"/>
    </source>
</evidence>
<protein>
    <submittedName>
        <fullName evidence="2">Uncharacterized protein</fullName>
    </submittedName>
</protein>
<evidence type="ECO:0000256" key="1">
    <source>
        <dbReference type="SAM" id="MobiDB-lite"/>
    </source>
</evidence>
<accession>A0A348B3S8</accession>
<feature type="region of interest" description="Disordered" evidence="1">
    <location>
        <begin position="29"/>
        <end position="58"/>
    </location>
</feature>
<sequence length="58" mass="6401">MKIVVIAGAVEDGNVELIRLASIPMRSAKEEEKPSIKTRPSFSNLRSMGSHFLSTSKR</sequence>
<feature type="compositionally biased region" description="Polar residues" evidence="1">
    <location>
        <begin position="38"/>
        <end position="58"/>
    </location>
</feature>
<dbReference type="GeneID" id="43516649"/>